<dbReference type="EMBL" id="CP119391">
    <property type="protein sequence ID" value="WNK20559.1"/>
    <property type="molecule type" value="Genomic_DNA"/>
</dbReference>
<dbReference type="Proteomes" id="UP001301869">
    <property type="component" value="Chromosome"/>
</dbReference>
<proteinExistence type="predicted"/>
<organism evidence="2 3">
    <name type="scientific">Halomonas piscis</name>
    <dbReference type="NCBI Taxonomy" id="3031727"/>
    <lineage>
        <taxon>Bacteria</taxon>
        <taxon>Pseudomonadati</taxon>
        <taxon>Pseudomonadota</taxon>
        <taxon>Gammaproteobacteria</taxon>
        <taxon>Oceanospirillales</taxon>
        <taxon>Halomonadaceae</taxon>
        <taxon>Halomonas</taxon>
    </lineage>
</organism>
<feature type="region of interest" description="Disordered" evidence="1">
    <location>
        <begin position="28"/>
        <end position="50"/>
    </location>
</feature>
<feature type="compositionally biased region" description="Basic and acidic residues" evidence="1">
    <location>
        <begin position="30"/>
        <end position="50"/>
    </location>
</feature>
<reference evidence="2 3" key="1">
    <citation type="submission" date="2023-03" db="EMBL/GenBank/DDBJ databases">
        <title>Halomonas sp. nov., isolated from Korean tranditional fermented seafood 'Jeotgal'.</title>
        <authorList>
            <person name="Kim B."/>
            <person name="Shin N.-R."/>
        </authorList>
    </citation>
    <scope>NUCLEOTIDE SEQUENCE [LARGE SCALE GENOMIC DNA]</scope>
    <source>
        <strain evidence="2 3">SG2L-4</strain>
    </source>
</reference>
<evidence type="ECO:0000313" key="2">
    <source>
        <dbReference type="EMBL" id="WNK20559.1"/>
    </source>
</evidence>
<protein>
    <submittedName>
        <fullName evidence="2">Uncharacterized protein</fullName>
    </submittedName>
</protein>
<keyword evidence="3" id="KW-1185">Reference proteome</keyword>
<dbReference type="RefSeq" id="WP_311884278.1">
    <property type="nucleotide sequence ID" value="NZ_CP119391.1"/>
</dbReference>
<sequence>MEITILNNGLEDDAFHELAAGEQGTALRKAAKDHLGEKEHTENTLQKLRQEDPAAFQHLETEMTMHALEVANLSQTTAIALRLNLAGDKKT</sequence>
<accession>A0ABY9Z096</accession>
<name>A0ABY9Z096_9GAMM</name>
<evidence type="ECO:0000313" key="3">
    <source>
        <dbReference type="Proteomes" id="UP001301869"/>
    </source>
</evidence>
<gene>
    <name evidence="2" type="ORF">P1P91_02405</name>
</gene>
<evidence type="ECO:0000256" key="1">
    <source>
        <dbReference type="SAM" id="MobiDB-lite"/>
    </source>
</evidence>